<dbReference type="AlphaFoldDB" id="A0A8S8ZKR2"/>
<keyword evidence="2" id="KW-0472">Membrane</keyword>
<feature type="region of interest" description="Disordered" evidence="1">
    <location>
        <begin position="49"/>
        <end position="68"/>
    </location>
</feature>
<dbReference type="VEuPathDB" id="FungiDB:SMAC_08370"/>
<comment type="caution">
    <text evidence="3">The sequence shown here is derived from an EMBL/GenBank/DDBJ whole genome shotgun (WGS) entry which is preliminary data.</text>
</comment>
<organism evidence="3 4">
    <name type="scientific">Sordaria macrospora</name>
    <dbReference type="NCBI Taxonomy" id="5147"/>
    <lineage>
        <taxon>Eukaryota</taxon>
        <taxon>Fungi</taxon>
        <taxon>Dikarya</taxon>
        <taxon>Ascomycota</taxon>
        <taxon>Pezizomycotina</taxon>
        <taxon>Sordariomycetes</taxon>
        <taxon>Sordariomycetidae</taxon>
        <taxon>Sordariales</taxon>
        <taxon>Sordariaceae</taxon>
        <taxon>Sordaria</taxon>
    </lineage>
</organism>
<evidence type="ECO:0000313" key="3">
    <source>
        <dbReference type="EMBL" id="KAA8631387.1"/>
    </source>
</evidence>
<evidence type="ECO:0000256" key="2">
    <source>
        <dbReference type="SAM" id="Phobius"/>
    </source>
</evidence>
<evidence type="ECO:0000313" key="4">
    <source>
        <dbReference type="Proteomes" id="UP000433876"/>
    </source>
</evidence>
<protein>
    <submittedName>
        <fullName evidence="3">Uncharacterized protein</fullName>
    </submittedName>
</protein>
<keyword evidence="2" id="KW-1133">Transmembrane helix</keyword>
<name>A0A8S8ZKR2_SORMA</name>
<proteinExistence type="predicted"/>
<feature type="transmembrane region" description="Helical" evidence="2">
    <location>
        <begin position="12"/>
        <end position="39"/>
    </location>
</feature>
<feature type="compositionally biased region" description="Basic and acidic residues" evidence="1">
    <location>
        <begin position="56"/>
        <end position="68"/>
    </location>
</feature>
<sequence>MAAVAGAGVALLPFGALISIVLLGTFTVSVTVAFLGIWLSRRRRLATSAKANNNNSKERSGGACHHDLTGETTIAGAVASMEIGKPKEVAETSVCVVDEGVGFEV</sequence>
<evidence type="ECO:0000256" key="1">
    <source>
        <dbReference type="SAM" id="MobiDB-lite"/>
    </source>
</evidence>
<accession>A0A8S8ZKR2</accession>
<gene>
    <name evidence="3" type="ORF">SMACR_08370</name>
</gene>
<reference evidence="3 4" key="1">
    <citation type="submission" date="2017-07" db="EMBL/GenBank/DDBJ databases">
        <title>Genome sequence of the Sordaria macrospora wild type strain R19027.</title>
        <authorList>
            <person name="Nowrousian M."/>
            <person name="Teichert I."/>
            <person name="Kueck U."/>
        </authorList>
    </citation>
    <scope>NUCLEOTIDE SEQUENCE [LARGE SCALE GENOMIC DNA]</scope>
    <source>
        <strain evidence="3 4">R19027</strain>
        <tissue evidence="3">Mycelium</tissue>
    </source>
</reference>
<dbReference type="Proteomes" id="UP000433876">
    <property type="component" value="Unassembled WGS sequence"/>
</dbReference>
<dbReference type="EMBL" id="NMPR01000078">
    <property type="protein sequence ID" value="KAA8631387.1"/>
    <property type="molecule type" value="Genomic_DNA"/>
</dbReference>
<keyword evidence="2" id="KW-0812">Transmembrane</keyword>